<accession>A0A9N9I022</accession>
<comment type="caution">
    <text evidence="1">The sequence shown here is derived from an EMBL/GenBank/DDBJ whole genome shotgun (WGS) entry which is preliminary data.</text>
</comment>
<feature type="non-terminal residue" evidence="1">
    <location>
        <position position="1"/>
    </location>
</feature>
<dbReference type="Proteomes" id="UP000789375">
    <property type="component" value="Unassembled WGS sequence"/>
</dbReference>
<evidence type="ECO:0000313" key="2">
    <source>
        <dbReference type="Proteomes" id="UP000789375"/>
    </source>
</evidence>
<reference evidence="1" key="1">
    <citation type="submission" date="2021-06" db="EMBL/GenBank/DDBJ databases">
        <authorList>
            <person name="Kallberg Y."/>
            <person name="Tangrot J."/>
            <person name="Rosling A."/>
        </authorList>
    </citation>
    <scope>NUCLEOTIDE SEQUENCE</scope>
    <source>
        <strain evidence="1">87-6 pot B 2015</strain>
    </source>
</reference>
<protein>
    <submittedName>
        <fullName evidence="1">3235_t:CDS:1</fullName>
    </submittedName>
</protein>
<sequence>TLELFNTSSTSASITNQAINDTTSLQHTGTLENFNQTVVITVLVFGHIDLIVCSLV</sequence>
<organism evidence="1 2">
    <name type="scientific">Funneliformis mosseae</name>
    <name type="common">Endomycorrhizal fungus</name>
    <name type="synonym">Glomus mosseae</name>
    <dbReference type="NCBI Taxonomy" id="27381"/>
    <lineage>
        <taxon>Eukaryota</taxon>
        <taxon>Fungi</taxon>
        <taxon>Fungi incertae sedis</taxon>
        <taxon>Mucoromycota</taxon>
        <taxon>Glomeromycotina</taxon>
        <taxon>Glomeromycetes</taxon>
        <taxon>Glomerales</taxon>
        <taxon>Glomeraceae</taxon>
        <taxon>Funneliformis</taxon>
    </lineage>
</organism>
<dbReference type="AlphaFoldDB" id="A0A9N9I022"/>
<proteinExistence type="predicted"/>
<gene>
    <name evidence="1" type="ORF">FMOSSE_LOCUS14537</name>
</gene>
<evidence type="ECO:0000313" key="1">
    <source>
        <dbReference type="EMBL" id="CAG8714322.1"/>
    </source>
</evidence>
<feature type="non-terminal residue" evidence="1">
    <location>
        <position position="56"/>
    </location>
</feature>
<keyword evidence="2" id="KW-1185">Reference proteome</keyword>
<name>A0A9N9I022_FUNMO</name>
<dbReference type="EMBL" id="CAJVPP010011447">
    <property type="protein sequence ID" value="CAG8714322.1"/>
    <property type="molecule type" value="Genomic_DNA"/>
</dbReference>